<dbReference type="InterPro" id="IPR004087">
    <property type="entry name" value="KH_dom"/>
</dbReference>
<evidence type="ECO:0000256" key="3">
    <source>
        <dbReference type="SAM" id="MobiDB-lite"/>
    </source>
</evidence>
<feature type="compositionally biased region" description="Basic and acidic residues" evidence="3">
    <location>
        <begin position="211"/>
        <end position="224"/>
    </location>
</feature>
<protein>
    <recommendedName>
        <fullName evidence="4">K Homology domain-containing protein</fullName>
    </recommendedName>
</protein>
<dbReference type="Gene3D" id="3.30.1370.10">
    <property type="entry name" value="K Homology domain, type 1"/>
    <property type="match status" value="3"/>
</dbReference>
<dbReference type="EMBL" id="CAUYUJ010015704">
    <property type="protein sequence ID" value="CAK0857159.1"/>
    <property type="molecule type" value="Genomic_DNA"/>
</dbReference>
<dbReference type="InterPro" id="IPR036612">
    <property type="entry name" value="KH_dom_type_1_sf"/>
</dbReference>
<feature type="compositionally biased region" description="Basic residues" evidence="3">
    <location>
        <begin position="178"/>
        <end position="204"/>
    </location>
</feature>
<evidence type="ECO:0000313" key="6">
    <source>
        <dbReference type="Proteomes" id="UP001189429"/>
    </source>
</evidence>
<dbReference type="Proteomes" id="UP001189429">
    <property type="component" value="Unassembled WGS sequence"/>
</dbReference>
<dbReference type="PROSITE" id="PS50084">
    <property type="entry name" value="KH_TYPE_1"/>
    <property type="match status" value="3"/>
</dbReference>
<dbReference type="SMART" id="SM00322">
    <property type="entry name" value="KH"/>
    <property type="match status" value="3"/>
</dbReference>
<reference evidence="5" key="1">
    <citation type="submission" date="2023-10" db="EMBL/GenBank/DDBJ databases">
        <authorList>
            <person name="Chen Y."/>
            <person name="Shah S."/>
            <person name="Dougan E. K."/>
            <person name="Thang M."/>
            <person name="Chan C."/>
        </authorList>
    </citation>
    <scope>NUCLEOTIDE SEQUENCE [LARGE SCALE GENOMIC DNA]</scope>
</reference>
<evidence type="ECO:0000256" key="1">
    <source>
        <dbReference type="ARBA" id="ARBA00022737"/>
    </source>
</evidence>
<accession>A0ABN9UCL6</accession>
<feature type="compositionally biased region" description="Basic and acidic residues" evidence="3">
    <location>
        <begin position="294"/>
        <end position="308"/>
    </location>
</feature>
<dbReference type="InterPro" id="IPR009019">
    <property type="entry name" value="KH_sf_prok-type"/>
</dbReference>
<dbReference type="PANTHER" id="PTHR10288">
    <property type="entry name" value="KH DOMAIN CONTAINING RNA BINDING PROTEIN"/>
    <property type="match status" value="1"/>
</dbReference>
<keyword evidence="1" id="KW-0677">Repeat</keyword>
<gene>
    <name evidence="5" type="ORF">PCOR1329_LOCUS47339</name>
</gene>
<comment type="caution">
    <text evidence="5">The sequence shown here is derived from an EMBL/GenBank/DDBJ whole genome shotgun (WGS) entry which is preliminary data.</text>
</comment>
<name>A0ABN9UCL6_9DINO</name>
<organism evidence="5 6">
    <name type="scientific">Prorocentrum cordatum</name>
    <dbReference type="NCBI Taxonomy" id="2364126"/>
    <lineage>
        <taxon>Eukaryota</taxon>
        <taxon>Sar</taxon>
        <taxon>Alveolata</taxon>
        <taxon>Dinophyceae</taxon>
        <taxon>Prorocentrales</taxon>
        <taxon>Prorocentraceae</taxon>
        <taxon>Prorocentrum</taxon>
    </lineage>
</organism>
<proteinExistence type="predicted"/>
<keyword evidence="2" id="KW-0694">RNA-binding</keyword>
<sequence length="387" mass="40985">MVAEPGRAHGQALVLARRDGHSRGAAAVDRGHTRSAAARMESIGAMVSAEHIAKVIGKGGAGLRQIRETTGIQVQQNDGSGAPRRVDLSGGSAQVAAAFQMLAAKAFPDSDAHIYIPASAAGQVVGRGGENLRKVRELCNVHLSLVREPETNAATGQQEPPPDHDRRAGAAGHGPALRARRPRRPRQLHGRGHGTHERHARAGRHLVPGARCEHEPRRGPDPRGRARRAGGRHHRQGWRSDQADGGHRRLPRVDVLPGERRKAPRRVPGLVLAVYDRAADAARPDLHGLPGRRPGADRPDRPLHDPQREAAGAVIGKSGASLNEVREKSGARIQLAREDAAGQRPCCISGTLEAVTTAESLIHDIVKSAAPPPGAVPTPGQMPGMVA</sequence>
<dbReference type="Pfam" id="PF00013">
    <property type="entry name" value="KH_1"/>
    <property type="match status" value="3"/>
</dbReference>
<dbReference type="InterPro" id="IPR004088">
    <property type="entry name" value="KH_dom_type_1"/>
</dbReference>
<dbReference type="SUPFAM" id="SSF54791">
    <property type="entry name" value="Eukaryotic type KH-domain (KH-domain type I)"/>
    <property type="match status" value="2"/>
</dbReference>
<feature type="region of interest" description="Disordered" evidence="3">
    <location>
        <begin position="283"/>
        <end position="312"/>
    </location>
</feature>
<keyword evidence="6" id="KW-1185">Reference proteome</keyword>
<feature type="domain" description="K Homology" evidence="4">
    <location>
        <begin position="296"/>
        <end position="367"/>
    </location>
</feature>
<evidence type="ECO:0000256" key="2">
    <source>
        <dbReference type="PROSITE-ProRule" id="PRU00117"/>
    </source>
</evidence>
<evidence type="ECO:0000259" key="4">
    <source>
        <dbReference type="SMART" id="SM00322"/>
    </source>
</evidence>
<feature type="domain" description="K Homology" evidence="4">
    <location>
        <begin position="39"/>
        <end position="107"/>
    </location>
</feature>
<evidence type="ECO:0000313" key="5">
    <source>
        <dbReference type="EMBL" id="CAK0857159.1"/>
    </source>
</evidence>
<feature type="domain" description="K Homology" evidence="4">
    <location>
        <begin position="108"/>
        <end position="211"/>
    </location>
</feature>
<dbReference type="CDD" id="cd00105">
    <property type="entry name" value="KH-I"/>
    <property type="match status" value="1"/>
</dbReference>
<feature type="region of interest" description="Disordered" evidence="3">
    <location>
        <begin position="148"/>
        <end position="250"/>
    </location>
</feature>
<feature type="compositionally biased region" description="Basic residues" evidence="3">
    <location>
        <begin position="225"/>
        <end position="237"/>
    </location>
</feature>
<dbReference type="SUPFAM" id="SSF54814">
    <property type="entry name" value="Prokaryotic type KH domain (KH-domain type II)"/>
    <property type="match status" value="1"/>
</dbReference>